<gene>
    <name evidence="10" type="ORF">HIJ39_16600</name>
</gene>
<evidence type="ECO:0000256" key="8">
    <source>
        <dbReference type="SAM" id="Phobius"/>
    </source>
</evidence>
<keyword evidence="3" id="KW-1003">Cell membrane</keyword>
<dbReference type="GO" id="GO:0005886">
    <property type="term" value="C:plasma membrane"/>
    <property type="evidence" value="ECO:0007669"/>
    <property type="project" value="UniProtKB-SubCell"/>
</dbReference>
<feature type="transmembrane region" description="Helical" evidence="8">
    <location>
        <begin position="316"/>
        <end position="334"/>
    </location>
</feature>
<dbReference type="RefSeq" id="WP_169101650.1">
    <property type="nucleotide sequence ID" value="NZ_JABBVZ010000075.1"/>
</dbReference>
<evidence type="ECO:0000259" key="9">
    <source>
        <dbReference type="PROSITE" id="PS50850"/>
    </source>
</evidence>
<dbReference type="CDD" id="cd17321">
    <property type="entry name" value="MFS_MMR_MDR_like"/>
    <property type="match status" value="1"/>
</dbReference>
<dbReference type="Gene3D" id="1.20.1250.20">
    <property type="entry name" value="MFS general substrate transporter like domains"/>
    <property type="match status" value="1"/>
</dbReference>
<keyword evidence="4 8" id="KW-0812">Transmembrane</keyword>
<feature type="transmembrane region" description="Helical" evidence="8">
    <location>
        <begin position="368"/>
        <end position="386"/>
    </location>
</feature>
<feature type="transmembrane region" description="Helical" evidence="8">
    <location>
        <begin position="346"/>
        <end position="362"/>
    </location>
</feature>
<evidence type="ECO:0000313" key="10">
    <source>
        <dbReference type="EMBL" id="NMP23955.1"/>
    </source>
</evidence>
<dbReference type="GO" id="GO:0022857">
    <property type="term" value="F:transmembrane transporter activity"/>
    <property type="evidence" value="ECO:0007669"/>
    <property type="project" value="InterPro"/>
</dbReference>
<feature type="transmembrane region" description="Helical" evidence="8">
    <location>
        <begin position="60"/>
        <end position="82"/>
    </location>
</feature>
<feature type="transmembrane region" description="Helical" evidence="8">
    <location>
        <begin position="27"/>
        <end position="48"/>
    </location>
</feature>
<feature type="domain" description="Major facilitator superfamily (MFS) profile" evidence="9">
    <location>
        <begin position="28"/>
        <end position="487"/>
    </location>
</feature>
<dbReference type="SUPFAM" id="SSF103473">
    <property type="entry name" value="MFS general substrate transporter"/>
    <property type="match status" value="1"/>
</dbReference>
<feature type="region of interest" description="Disordered" evidence="7">
    <location>
        <begin position="1"/>
        <end position="21"/>
    </location>
</feature>
<dbReference type="InterPro" id="IPR011701">
    <property type="entry name" value="MFS"/>
</dbReference>
<keyword evidence="2" id="KW-0813">Transport</keyword>
<organism evidence="10 11">
    <name type="scientific">Sulfobacillus harzensis</name>
    <dbReference type="NCBI Taxonomy" id="2729629"/>
    <lineage>
        <taxon>Bacteria</taxon>
        <taxon>Bacillati</taxon>
        <taxon>Bacillota</taxon>
        <taxon>Clostridia</taxon>
        <taxon>Eubacteriales</taxon>
        <taxon>Clostridiales Family XVII. Incertae Sedis</taxon>
        <taxon>Sulfobacillus</taxon>
    </lineage>
</organism>
<dbReference type="InterPro" id="IPR020846">
    <property type="entry name" value="MFS_dom"/>
</dbReference>
<proteinExistence type="predicted"/>
<feature type="transmembrane region" description="Helical" evidence="8">
    <location>
        <begin position="464"/>
        <end position="481"/>
    </location>
</feature>
<feature type="transmembrane region" description="Helical" evidence="8">
    <location>
        <begin position="412"/>
        <end position="433"/>
    </location>
</feature>
<dbReference type="PANTHER" id="PTHR42718:SF46">
    <property type="entry name" value="BLR6921 PROTEIN"/>
    <property type="match status" value="1"/>
</dbReference>
<accession>A0A7Y0L7P6</accession>
<feature type="compositionally biased region" description="Acidic residues" evidence="7">
    <location>
        <begin position="1"/>
        <end position="11"/>
    </location>
</feature>
<protein>
    <submittedName>
        <fullName evidence="10">MFS transporter</fullName>
    </submittedName>
</protein>
<evidence type="ECO:0000256" key="2">
    <source>
        <dbReference type="ARBA" id="ARBA00022448"/>
    </source>
</evidence>
<evidence type="ECO:0000256" key="7">
    <source>
        <dbReference type="SAM" id="MobiDB-lite"/>
    </source>
</evidence>
<feature type="transmembrane region" description="Helical" evidence="8">
    <location>
        <begin position="214"/>
        <end position="232"/>
    </location>
</feature>
<name>A0A7Y0L7P6_9FIRM</name>
<comment type="caution">
    <text evidence="10">The sequence shown here is derived from an EMBL/GenBank/DDBJ whole genome shotgun (WGS) entry which is preliminary data.</text>
</comment>
<sequence>MGENTTVEEPEQGPWSSNPTTRSHQRVVLINTTIGALMASLDGSILTVSLPTIARQMHTGVALMLWIMMGYTVMITALLLPFGRLADLHGRVRMYGYGFVIFTGSSALCGFAPSGHLLLFGRLIQGIGAALLWSNSTAIVTDAFPKSGRGFALGINQVAALTGSVGGLLLGGVITAALGWRWIFFVNLPIGTFGALWTFLALKEIATVDHGERFDWRGMALFMAGIVSMLLGLTEIVQGHGGRAPWMIGGGAAVLAVFAWAEGETASPLIDLQLFKNRLFAFGNLSLLLNALARGALMFLMVFAFQGFDGDTPLQAGLRMLPLSFSIIIVGPIAGRLSDRMGSRELASGGLLVTAVALLILAKSGLAQYSVIALGLALSGIGNGLFNSPNTSAVMGAVPPDRRGVAASTRTLLFNTGQLFSMSISFAILAGVMGSGQLSGFLAGVDASVAASGHAAFARGLTEAFTISAILSVVAAGLSALRGKTQPRTMEAKQTG</sequence>
<dbReference type="PROSITE" id="PS50850">
    <property type="entry name" value="MFS"/>
    <property type="match status" value="1"/>
</dbReference>
<dbReference type="AlphaFoldDB" id="A0A7Y0L7P6"/>
<reference evidence="10 11" key="1">
    <citation type="submission" date="2020-04" db="EMBL/GenBank/DDBJ databases">
        <authorList>
            <person name="Zhang R."/>
            <person name="Schippers A."/>
        </authorList>
    </citation>
    <scope>NUCLEOTIDE SEQUENCE [LARGE SCALE GENOMIC DNA]</scope>
    <source>
        <strain evidence="10 11">DSM 109850</strain>
    </source>
</reference>
<feature type="transmembrane region" description="Helical" evidence="8">
    <location>
        <begin position="153"/>
        <end position="176"/>
    </location>
</feature>
<keyword evidence="6 8" id="KW-0472">Membrane</keyword>
<dbReference type="Gene3D" id="1.20.1720.10">
    <property type="entry name" value="Multidrug resistance protein D"/>
    <property type="match status" value="1"/>
</dbReference>
<evidence type="ECO:0000256" key="5">
    <source>
        <dbReference type="ARBA" id="ARBA00022989"/>
    </source>
</evidence>
<comment type="subcellular location">
    <subcellularLocation>
        <location evidence="1">Cell membrane</location>
        <topology evidence="1">Multi-pass membrane protein</topology>
    </subcellularLocation>
</comment>
<dbReference type="InterPro" id="IPR036259">
    <property type="entry name" value="MFS_trans_sf"/>
</dbReference>
<dbReference type="Proteomes" id="UP000533476">
    <property type="component" value="Unassembled WGS sequence"/>
</dbReference>
<evidence type="ECO:0000256" key="3">
    <source>
        <dbReference type="ARBA" id="ARBA00022475"/>
    </source>
</evidence>
<keyword evidence="11" id="KW-1185">Reference proteome</keyword>
<dbReference type="Pfam" id="PF07690">
    <property type="entry name" value="MFS_1"/>
    <property type="match status" value="1"/>
</dbReference>
<feature type="transmembrane region" description="Helical" evidence="8">
    <location>
        <begin position="282"/>
        <end position="304"/>
    </location>
</feature>
<feature type="transmembrane region" description="Helical" evidence="8">
    <location>
        <begin position="182"/>
        <end position="202"/>
    </location>
</feature>
<dbReference type="EMBL" id="JABBVZ010000075">
    <property type="protein sequence ID" value="NMP23955.1"/>
    <property type="molecule type" value="Genomic_DNA"/>
</dbReference>
<keyword evidence="5 8" id="KW-1133">Transmembrane helix</keyword>
<dbReference type="PRINTS" id="PR01036">
    <property type="entry name" value="TCRTETB"/>
</dbReference>
<feature type="transmembrane region" description="Helical" evidence="8">
    <location>
        <begin position="94"/>
        <end position="113"/>
    </location>
</feature>
<evidence type="ECO:0000256" key="1">
    <source>
        <dbReference type="ARBA" id="ARBA00004651"/>
    </source>
</evidence>
<evidence type="ECO:0000256" key="6">
    <source>
        <dbReference type="ARBA" id="ARBA00023136"/>
    </source>
</evidence>
<evidence type="ECO:0000313" key="11">
    <source>
        <dbReference type="Proteomes" id="UP000533476"/>
    </source>
</evidence>
<dbReference type="PANTHER" id="PTHR42718">
    <property type="entry name" value="MAJOR FACILITATOR SUPERFAMILY MULTIDRUG TRANSPORTER MFSC"/>
    <property type="match status" value="1"/>
</dbReference>
<evidence type="ECO:0000256" key="4">
    <source>
        <dbReference type="ARBA" id="ARBA00022692"/>
    </source>
</evidence>